<dbReference type="GO" id="GO:0042274">
    <property type="term" value="P:ribosomal small subunit biogenesis"/>
    <property type="evidence" value="ECO:0007669"/>
    <property type="project" value="InterPro"/>
</dbReference>
<feature type="region of interest" description="Disordered" evidence="2">
    <location>
        <begin position="208"/>
        <end position="299"/>
    </location>
</feature>
<feature type="compositionally biased region" description="Acidic residues" evidence="2">
    <location>
        <begin position="481"/>
        <end position="491"/>
    </location>
</feature>
<dbReference type="PANTHER" id="PTHR21531:SF0">
    <property type="entry name" value="PROTEIN LTV1 HOMOLOG"/>
    <property type="match status" value="1"/>
</dbReference>
<comment type="similarity">
    <text evidence="1">Belongs to the LTV1 family.</text>
</comment>
<dbReference type="Proteomes" id="UP001050691">
    <property type="component" value="Unassembled WGS sequence"/>
</dbReference>
<evidence type="ECO:0000313" key="4">
    <source>
        <dbReference type="Proteomes" id="UP001050691"/>
    </source>
</evidence>
<reference evidence="3" key="1">
    <citation type="submission" date="2021-10" db="EMBL/GenBank/DDBJ databases">
        <title>De novo Genome Assembly of Clathrus columnatus (Basidiomycota, Fungi) Using Illumina and Nanopore Sequence Data.</title>
        <authorList>
            <person name="Ogiso-Tanaka E."/>
            <person name="Itagaki H."/>
            <person name="Hosoya T."/>
            <person name="Hosaka K."/>
        </authorList>
    </citation>
    <scope>NUCLEOTIDE SEQUENCE</scope>
    <source>
        <strain evidence="3">MO-923</strain>
    </source>
</reference>
<dbReference type="GO" id="GO:0000056">
    <property type="term" value="P:ribosomal small subunit export from nucleus"/>
    <property type="evidence" value="ECO:0007669"/>
    <property type="project" value="TreeGrafter"/>
</dbReference>
<dbReference type="EMBL" id="BPWL01000004">
    <property type="protein sequence ID" value="GJJ09602.1"/>
    <property type="molecule type" value="Genomic_DNA"/>
</dbReference>
<feature type="compositionally biased region" description="Acidic residues" evidence="2">
    <location>
        <begin position="326"/>
        <end position="345"/>
    </location>
</feature>
<feature type="region of interest" description="Disordered" evidence="2">
    <location>
        <begin position="324"/>
        <end position="345"/>
    </location>
</feature>
<protein>
    <recommendedName>
        <fullName evidence="5">Protein LTV1 homolog</fullName>
    </recommendedName>
</protein>
<accession>A0AAV5A4T3</accession>
<evidence type="ECO:0000256" key="1">
    <source>
        <dbReference type="ARBA" id="ARBA00009078"/>
    </source>
</evidence>
<gene>
    <name evidence="3" type="ORF">Clacol_003825</name>
</gene>
<proteinExistence type="inferred from homology"/>
<dbReference type="Pfam" id="PF04180">
    <property type="entry name" value="LTV"/>
    <property type="match status" value="1"/>
</dbReference>
<feature type="compositionally biased region" description="Basic and acidic residues" evidence="2">
    <location>
        <begin position="492"/>
        <end position="540"/>
    </location>
</feature>
<comment type="caution">
    <text evidence="3">The sequence shown here is derived from an EMBL/GenBank/DDBJ whole genome shotgun (WGS) entry which is preliminary data.</text>
</comment>
<keyword evidence="4" id="KW-1185">Reference proteome</keyword>
<feature type="compositionally biased region" description="Acidic residues" evidence="2">
    <location>
        <begin position="252"/>
        <end position="269"/>
    </location>
</feature>
<evidence type="ECO:0000313" key="3">
    <source>
        <dbReference type="EMBL" id="GJJ09602.1"/>
    </source>
</evidence>
<dbReference type="GO" id="GO:0030688">
    <property type="term" value="C:preribosome, small subunit precursor"/>
    <property type="evidence" value="ECO:0007669"/>
    <property type="project" value="TreeGrafter"/>
</dbReference>
<dbReference type="InterPro" id="IPR007307">
    <property type="entry name" value="Ltv1"/>
</dbReference>
<feature type="compositionally biased region" description="Basic and acidic residues" evidence="2">
    <location>
        <begin position="212"/>
        <end position="224"/>
    </location>
</feature>
<dbReference type="GO" id="GO:0005634">
    <property type="term" value="C:nucleus"/>
    <property type="evidence" value="ECO:0007669"/>
    <property type="project" value="TreeGrafter"/>
</dbReference>
<dbReference type="PANTHER" id="PTHR21531">
    <property type="entry name" value="LOW-TEMPERATURE VIABILITY PROTEIN LTV1-RELATED"/>
    <property type="match status" value="1"/>
</dbReference>
<organism evidence="3 4">
    <name type="scientific">Clathrus columnatus</name>
    <dbReference type="NCBI Taxonomy" id="1419009"/>
    <lineage>
        <taxon>Eukaryota</taxon>
        <taxon>Fungi</taxon>
        <taxon>Dikarya</taxon>
        <taxon>Basidiomycota</taxon>
        <taxon>Agaricomycotina</taxon>
        <taxon>Agaricomycetes</taxon>
        <taxon>Phallomycetidae</taxon>
        <taxon>Phallales</taxon>
        <taxon>Clathraceae</taxon>
        <taxon>Clathrus</taxon>
    </lineage>
</organism>
<sequence length="559" mass="64060">MPPKQKSIFRRPEAQHFQLVHRSQRDPLIHAPDATPHILKPFKRENDIKKGKTRADLESYLPNIDKERDNIGEAAEHGIYFDDTDYDYMQHLRDPNVGEEGMETILIPSSSKTQGTKSRSDPFELKLPLDVLPPTSELNSSKALDAQRNIQDDIAGFKPDMDPHLRQVLQALGEDAFIDDSLEDDFFGELVKQGEREEGDGVDFEFYEDGEEAQKNDSEGSEDKVEGEESWEARFIKFKKQQQRQKMMSGEDRDEDDEGSSAPDIDTESQAETIDTIGKLPVIGGKRRRRGAATASSGFSMTSSAVYRNEGLTLLDQRFEQFDKTYDDDDMPSDPEDLIDSDPDEAPDLIAAREDFEAVMDDFLENYELVGRRMRPTLKGDTGIDKLDTIRRALGAVNIKDEEDYIEEDKKILMPIDVDEEKERWDCETILSTYSNLENHPRLIRARDTKSTPKIKLDPKTGLPIVALASIPTQKLKDLEEERDEESQDSDSTDRPSRTTIIRPRDESKEEKKARKMIVKQERQARRQDKKAKQELFSNERKQLVKTISQKGDVKMKRL</sequence>
<dbReference type="AlphaFoldDB" id="A0AAV5A4T3"/>
<name>A0AAV5A4T3_9AGAM</name>
<evidence type="ECO:0000256" key="2">
    <source>
        <dbReference type="SAM" id="MobiDB-lite"/>
    </source>
</evidence>
<dbReference type="GO" id="GO:0005829">
    <property type="term" value="C:cytosol"/>
    <property type="evidence" value="ECO:0007669"/>
    <property type="project" value="TreeGrafter"/>
</dbReference>
<evidence type="ECO:0008006" key="5">
    <source>
        <dbReference type="Google" id="ProtNLM"/>
    </source>
</evidence>
<feature type="region of interest" description="Disordered" evidence="2">
    <location>
        <begin position="476"/>
        <end position="540"/>
    </location>
</feature>